<proteinExistence type="predicted"/>
<dbReference type="EMBL" id="JABFXE010000579">
    <property type="protein sequence ID" value="NUQ89542.1"/>
    <property type="molecule type" value="Genomic_DNA"/>
</dbReference>
<evidence type="ECO:0000256" key="1">
    <source>
        <dbReference type="SAM" id="MobiDB-lite"/>
    </source>
</evidence>
<gene>
    <name evidence="2" type="ORF">HOQ43_13920</name>
</gene>
<dbReference type="InterPro" id="IPR013321">
    <property type="entry name" value="Arc_rbn_hlx_hlx"/>
</dbReference>
<dbReference type="Gene3D" id="1.10.1220.10">
    <property type="entry name" value="Met repressor-like"/>
    <property type="match status" value="1"/>
</dbReference>
<evidence type="ECO:0000313" key="2">
    <source>
        <dbReference type="EMBL" id="NUQ89542.1"/>
    </source>
</evidence>
<evidence type="ECO:0000313" key="3">
    <source>
        <dbReference type="Proteomes" id="UP000574690"/>
    </source>
</evidence>
<accession>A0A850CC43</accession>
<feature type="region of interest" description="Disordered" evidence="1">
    <location>
        <begin position="35"/>
        <end position="84"/>
    </location>
</feature>
<dbReference type="CDD" id="cd21631">
    <property type="entry name" value="RHH_CopG_NikR-like"/>
    <property type="match status" value="1"/>
</dbReference>
<name>A0A850CC43_9ACTN</name>
<protein>
    <submittedName>
        <fullName evidence="2">Ribbon-helix-helix protein, CopG family</fullName>
    </submittedName>
</protein>
<dbReference type="GO" id="GO:0006355">
    <property type="term" value="P:regulation of DNA-templated transcription"/>
    <property type="evidence" value="ECO:0007669"/>
    <property type="project" value="InterPro"/>
</dbReference>
<comment type="caution">
    <text evidence="2">The sequence shown here is derived from an EMBL/GenBank/DDBJ whole genome shotgun (WGS) entry which is preliminary data.</text>
</comment>
<reference evidence="2 3" key="1">
    <citation type="submission" date="2020-05" db="EMBL/GenBank/DDBJ databases">
        <title>DNA-SIP metagenomic assembled genomes.</title>
        <authorList>
            <person name="Yu J."/>
        </authorList>
    </citation>
    <scope>NUCLEOTIDE SEQUENCE [LARGE SCALE GENOMIC DNA]</scope>
    <source>
        <strain evidence="2">Bin5.27</strain>
    </source>
</reference>
<organism evidence="2 3">
    <name type="scientific">Glycomyces artemisiae</name>
    <dbReference type="NCBI Taxonomy" id="1076443"/>
    <lineage>
        <taxon>Bacteria</taxon>
        <taxon>Bacillati</taxon>
        <taxon>Actinomycetota</taxon>
        <taxon>Actinomycetes</taxon>
        <taxon>Glycomycetales</taxon>
        <taxon>Glycomycetaceae</taxon>
        <taxon>Glycomyces</taxon>
    </lineage>
</organism>
<sequence length="84" mass="9722">MHKTTLDLPETLEHEIDAAARALGLSKAEFMRQSLERAVSQTKQKRPRREPYPKLPSRGRGRGMTLEEMDQAIYESVKRRASKR</sequence>
<dbReference type="Proteomes" id="UP000574690">
    <property type="component" value="Unassembled WGS sequence"/>
</dbReference>
<dbReference type="AlphaFoldDB" id="A0A850CC43"/>